<comment type="caution">
    <text evidence="2">The sequence shown here is derived from an EMBL/GenBank/DDBJ whole genome shotgun (WGS) entry which is preliminary data.</text>
</comment>
<dbReference type="EMBL" id="QZAL01000010">
    <property type="protein sequence ID" value="THW50326.1"/>
    <property type="molecule type" value="Genomic_DNA"/>
</dbReference>
<sequence>MPHSPTNPPPTSEGSDIQMEGTTTEPDNTATTATTATSSEDKNGTRDKGYDNAIYYGSGGVEYAL</sequence>
<feature type="compositionally biased region" description="Basic and acidic residues" evidence="1">
    <location>
        <begin position="39"/>
        <end position="50"/>
    </location>
</feature>
<organism evidence="2 3">
    <name type="scientific">Aureobasidium pullulans</name>
    <name type="common">Black yeast</name>
    <name type="synonym">Pullularia pullulans</name>
    <dbReference type="NCBI Taxonomy" id="5580"/>
    <lineage>
        <taxon>Eukaryota</taxon>
        <taxon>Fungi</taxon>
        <taxon>Dikarya</taxon>
        <taxon>Ascomycota</taxon>
        <taxon>Pezizomycotina</taxon>
        <taxon>Dothideomycetes</taxon>
        <taxon>Dothideomycetidae</taxon>
        <taxon>Dothideales</taxon>
        <taxon>Saccotheciaceae</taxon>
        <taxon>Aureobasidium</taxon>
    </lineage>
</organism>
<feature type="region of interest" description="Disordered" evidence="1">
    <location>
        <begin position="1"/>
        <end position="65"/>
    </location>
</feature>
<proteinExistence type="predicted"/>
<evidence type="ECO:0000313" key="2">
    <source>
        <dbReference type="EMBL" id="THW50326.1"/>
    </source>
</evidence>
<evidence type="ECO:0000256" key="1">
    <source>
        <dbReference type="SAM" id="MobiDB-lite"/>
    </source>
</evidence>
<feature type="compositionally biased region" description="Low complexity" evidence="1">
    <location>
        <begin position="22"/>
        <end position="37"/>
    </location>
</feature>
<feature type="compositionally biased region" description="Pro residues" evidence="1">
    <location>
        <begin position="1"/>
        <end position="11"/>
    </location>
</feature>
<accession>A0A4S8YEI5</accession>
<name>A0A4S8YEI5_AURPU</name>
<gene>
    <name evidence="2" type="ORF">D6D22_01321</name>
</gene>
<dbReference type="AlphaFoldDB" id="A0A4S8YEI5"/>
<dbReference type="Proteomes" id="UP000310687">
    <property type="component" value="Unassembled WGS sequence"/>
</dbReference>
<evidence type="ECO:0000313" key="3">
    <source>
        <dbReference type="Proteomes" id="UP000310687"/>
    </source>
</evidence>
<protein>
    <submittedName>
        <fullName evidence="2">Uncharacterized protein</fullName>
    </submittedName>
</protein>
<reference evidence="2 3" key="1">
    <citation type="submission" date="2018-10" db="EMBL/GenBank/DDBJ databases">
        <title>Fifty Aureobasidium pullulans genomes reveal a recombining polyextremotolerant generalist.</title>
        <authorList>
            <person name="Gostincar C."/>
            <person name="Turk M."/>
            <person name="Zajc J."/>
            <person name="Gunde-Cimerman N."/>
        </authorList>
    </citation>
    <scope>NUCLEOTIDE SEQUENCE [LARGE SCALE GENOMIC DNA]</scope>
    <source>
        <strain evidence="2 3">EXF-11013</strain>
    </source>
</reference>